<evidence type="ECO:0000256" key="4">
    <source>
        <dbReference type="ARBA" id="ARBA00023136"/>
    </source>
</evidence>
<dbReference type="InterPro" id="IPR033985">
    <property type="entry name" value="SusD-like_N"/>
</dbReference>
<feature type="domain" description="SusD-like N-terminal" evidence="7">
    <location>
        <begin position="24"/>
        <end position="227"/>
    </location>
</feature>
<comment type="subcellular location">
    <subcellularLocation>
        <location evidence="1">Cell outer membrane</location>
    </subcellularLocation>
</comment>
<dbReference type="InterPro" id="IPR011990">
    <property type="entry name" value="TPR-like_helical_dom_sf"/>
</dbReference>
<keyword evidence="9" id="KW-1185">Reference proteome</keyword>
<accession>A0ABU1K852</accession>
<sequence>MKIVDKIKQLSLVVVLVCISSCQDWLEVEEPDHKLVSSEVFASDETAESAMRGIYNQLYQASYSAGWLGSVSVLGGLSSDNLALINTNALDLLQFQQHSLLPDNTYNESLWRSAYNIIYMTNSLLEGIQQANNLSPELATRLQGEATFIRAFTYFYLTNLYEEVPLVLTTDYETNALLEASTTTRIQEQIVNDLEMSISQLEGNAVVEERTQVNAYTAKALLARVHLYLENWELAEQYSSEVIAQSGTYSLLTDMNEVFLANSQEAIWQLSPKGAGTVTTNTNEGSVFIINPYFPSLSYVKLTEELVNAMGAEDKRKLNWVNYHEELEVYYAYKYKIQNSSAEVTEYSMVMRLAEQYLIRAEARARQNNLQGAVADIDHIKERAGVALLADSNSGISQQALLEEILIERRKELFTEWGHRWLDAKRTGKANEFFAAESPGWQETDLRYPIPAKELLSNPNLIQHPGY</sequence>
<evidence type="ECO:0000259" key="6">
    <source>
        <dbReference type="Pfam" id="PF07980"/>
    </source>
</evidence>
<dbReference type="Proteomes" id="UP001257659">
    <property type="component" value="Unassembled WGS sequence"/>
</dbReference>
<protein>
    <recommendedName>
        <fullName evidence="10">RagB/SusD family nutrient uptake outer membrane protein</fullName>
    </recommendedName>
</protein>
<evidence type="ECO:0000313" key="9">
    <source>
        <dbReference type="Proteomes" id="UP001257659"/>
    </source>
</evidence>
<dbReference type="Gene3D" id="1.25.40.390">
    <property type="match status" value="1"/>
</dbReference>
<proteinExistence type="inferred from homology"/>
<dbReference type="InterPro" id="IPR012944">
    <property type="entry name" value="SusD_RagB_dom"/>
</dbReference>
<evidence type="ECO:0000256" key="5">
    <source>
        <dbReference type="ARBA" id="ARBA00023237"/>
    </source>
</evidence>
<name>A0ABU1K852_9FLAO</name>
<dbReference type="CDD" id="cd08977">
    <property type="entry name" value="SusD"/>
    <property type="match status" value="1"/>
</dbReference>
<comment type="caution">
    <text evidence="8">The sequence shown here is derived from an EMBL/GenBank/DDBJ whole genome shotgun (WGS) entry which is preliminary data.</text>
</comment>
<dbReference type="Pfam" id="PF07980">
    <property type="entry name" value="SusD_RagB"/>
    <property type="match status" value="1"/>
</dbReference>
<evidence type="ECO:0000259" key="7">
    <source>
        <dbReference type="Pfam" id="PF14322"/>
    </source>
</evidence>
<organism evidence="8 9">
    <name type="scientific">Mesonia maritima</name>
    <dbReference type="NCBI Taxonomy" id="1793873"/>
    <lineage>
        <taxon>Bacteria</taxon>
        <taxon>Pseudomonadati</taxon>
        <taxon>Bacteroidota</taxon>
        <taxon>Flavobacteriia</taxon>
        <taxon>Flavobacteriales</taxon>
        <taxon>Flavobacteriaceae</taxon>
        <taxon>Mesonia</taxon>
    </lineage>
</organism>
<evidence type="ECO:0000256" key="2">
    <source>
        <dbReference type="ARBA" id="ARBA00006275"/>
    </source>
</evidence>
<evidence type="ECO:0000256" key="1">
    <source>
        <dbReference type="ARBA" id="ARBA00004442"/>
    </source>
</evidence>
<dbReference type="Pfam" id="PF14322">
    <property type="entry name" value="SusD-like_3"/>
    <property type="match status" value="1"/>
</dbReference>
<evidence type="ECO:0000313" key="8">
    <source>
        <dbReference type="EMBL" id="MDR6301807.1"/>
    </source>
</evidence>
<dbReference type="RefSeq" id="WP_309729574.1">
    <property type="nucleotide sequence ID" value="NZ_JAVDQA010000008.1"/>
</dbReference>
<gene>
    <name evidence="8" type="ORF">GGR31_002479</name>
</gene>
<evidence type="ECO:0000256" key="3">
    <source>
        <dbReference type="ARBA" id="ARBA00022729"/>
    </source>
</evidence>
<keyword evidence="3" id="KW-0732">Signal</keyword>
<feature type="domain" description="RagB/SusD" evidence="6">
    <location>
        <begin position="329"/>
        <end position="467"/>
    </location>
</feature>
<reference evidence="8 9" key="1">
    <citation type="submission" date="2023-07" db="EMBL/GenBank/DDBJ databases">
        <title>Genomic Encyclopedia of Type Strains, Phase IV (KMG-IV): sequencing the most valuable type-strain genomes for metagenomic binning, comparative biology and taxonomic classification.</title>
        <authorList>
            <person name="Goeker M."/>
        </authorList>
    </citation>
    <scope>NUCLEOTIDE SEQUENCE [LARGE SCALE GENOMIC DNA]</scope>
    <source>
        <strain evidence="8 9">DSM 102814</strain>
    </source>
</reference>
<keyword evidence="4" id="KW-0472">Membrane</keyword>
<comment type="similarity">
    <text evidence="2">Belongs to the SusD family.</text>
</comment>
<evidence type="ECO:0008006" key="10">
    <source>
        <dbReference type="Google" id="ProtNLM"/>
    </source>
</evidence>
<dbReference type="SUPFAM" id="SSF48452">
    <property type="entry name" value="TPR-like"/>
    <property type="match status" value="1"/>
</dbReference>
<dbReference type="EMBL" id="JAVDQA010000008">
    <property type="protein sequence ID" value="MDR6301807.1"/>
    <property type="molecule type" value="Genomic_DNA"/>
</dbReference>
<keyword evidence="5" id="KW-0998">Cell outer membrane</keyword>